<dbReference type="RefSeq" id="WP_123236466.1">
    <property type="nucleotide sequence ID" value="NZ_RJVP01000001.1"/>
</dbReference>
<keyword evidence="12 20" id="KW-0675">Receptor</keyword>
<evidence type="ECO:0000256" key="16">
    <source>
        <dbReference type="SAM" id="MobiDB-lite"/>
    </source>
</evidence>
<evidence type="ECO:0000313" key="20">
    <source>
        <dbReference type="EMBL" id="ROH88475.1"/>
    </source>
</evidence>
<evidence type="ECO:0000256" key="10">
    <source>
        <dbReference type="ARBA" id="ARBA00023077"/>
    </source>
</evidence>
<dbReference type="AlphaFoldDB" id="A0A3N0V704"/>
<keyword evidence="7 17" id="KW-0732">Signal</keyword>
<dbReference type="NCBIfam" id="TIGR01783">
    <property type="entry name" value="TonB-siderophor"/>
    <property type="match status" value="1"/>
</dbReference>
<dbReference type="GO" id="GO:0015344">
    <property type="term" value="F:siderophore uptake transmembrane transporter activity"/>
    <property type="evidence" value="ECO:0007669"/>
    <property type="project" value="TreeGrafter"/>
</dbReference>
<dbReference type="Pfam" id="PF00593">
    <property type="entry name" value="TonB_dep_Rec_b-barrel"/>
    <property type="match status" value="1"/>
</dbReference>
<feature type="domain" description="TonB-dependent receptor plug" evidence="19">
    <location>
        <begin position="73"/>
        <end position="174"/>
    </location>
</feature>
<feature type="compositionally biased region" description="Polar residues" evidence="16">
    <location>
        <begin position="62"/>
        <end position="79"/>
    </location>
</feature>
<dbReference type="Gene3D" id="2.170.130.10">
    <property type="entry name" value="TonB-dependent receptor, plug domain"/>
    <property type="match status" value="1"/>
</dbReference>
<dbReference type="FunFam" id="2.170.130.10:FF:000001">
    <property type="entry name" value="Catecholate siderophore TonB-dependent receptor"/>
    <property type="match status" value="1"/>
</dbReference>
<feature type="chain" id="PRO_5018126413" evidence="17">
    <location>
        <begin position="22"/>
        <end position="709"/>
    </location>
</feature>
<comment type="caution">
    <text evidence="20">The sequence shown here is derived from an EMBL/GenBank/DDBJ whole genome shotgun (WGS) entry which is preliminary data.</text>
</comment>
<dbReference type="InterPro" id="IPR012910">
    <property type="entry name" value="Plug_dom"/>
</dbReference>
<dbReference type="Pfam" id="PF07715">
    <property type="entry name" value="Plug"/>
    <property type="match status" value="1"/>
</dbReference>
<gene>
    <name evidence="20" type="ORF">ED236_03225</name>
</gene>
<evidence type="ECO:0000256" key="12">
    <source>
        <dbReference type="ARBA" id="ARBA00023170"/>
    </source>
</evidence>
<dbReference type="InterPro" id="IPR037066">
    <property type="entry name" value="Plug_dom_sf"/>
</dbReference>
<evidence type="ECO:0000256" key="6">
    <source>
        <dbReference type="ARBA" id="ARBA00022692"/>
    </source>
</evidence>
<dbReference type="InterPro" id="IPR010105">
    <property type="entry name" value="TonB_sidphr_rcpt"/>
</dbReference>
<feature type="region of interest" description="Disordered" evidence="16">
    <location>
        <begin position="56"/>
        <end position="79"/>
    </location>
</feature>
<dbReference type="PROSITE" id="PS52016">
    <property type="entry name" value="TONB_DEPENDENT_REC_3"/>
    <property type="match status" value="1"/>
</dbReference>
<dbReference type="Gene3D" id="2.40.170.20">
    <property type="entry name" value="TonB-dependent receptor, beta-barrel domain"/>
    <property type="match status" value="1"/>
</dbReference>
<feature type="domain" description="TonB-dependent receptor-like beta-barrel" evidence="18">
    <location>
        <begin position="247"/>
        <end position="678"/>
    </location>
</feature>
<keyword evidence="13 14" id="KW-0998">Cell outer membrane</keyword>
<evidence type="ECO:0000256" key="1">
    <source>
        <dbReference type="ARBA" id="ARBA00004571"/>
    </source>
</evidence>
<evidence type="ECO:0000256" key="5">
    <source>
        <dbReference type="ARBA" id="ARBA00022496"/>
    </source>
</evidence>
<keyword evidence="5" id="KW-0410">Iron transport</keyword>
<evidence type="ECO:0000259" key="19">
    <source>
        <dbReference type="Pfam" id="PF07715"/>
    </source>
</evidence>
<dbReference type="InterPro" id="IPR039426">
    <property type="entry name" value="TonB-dep_rcpt-like"/>
</dbReference>
<dbReference type="PANTHER" id="PTHR32552">
    <property type="entry name" value="FERRICHROME IRON RECEPTOR-RELATED"/>
    <property type="match status" value="1"/>
</dbReference>
<sequence length="709" mass="78300">MFKPNTLHLAVLMVMSATAHAAPLAPPADVPAAAETLPEVTVKAVTAKEKANGPVQGYAAKQSATATKTDTPLNETPQSVSVVTREFMEDLGAQNMQDALNYAAGVRSDAFGVDSRSDGYLVRGAYPTEYRDGLRRLFGFYTSTIRIDPYALERIEVLRGPASVLYGQGSTAGIVNAVSKMPQAEAQNEIGVQLGSFNRKQIRGDFTGPLNEDGTLLYRLVAVGRDADTQVDHVSDDRVLIAPSITYRPNDDTSFTLRADYQKDKSGSTLQFLPWSGYVTRNPNGRIPTDRFIGEPGNDRYDSTYKAIGWQFEHRFSDAWTVRQNFRYSDNEVDYRSLYADSFSNPGNSYLDPNQRIIGRYAYAALTKARNLTADQHLQGDFATGFIRHKLLLGLDYVHFDQSLKTGFDAPVGQGGGVPDIDVFNPVYTGYKIRATNAAPDAMQRQVGFYVQDQMKFGPNWIVVAGLRRDRAYNAIDGGGTEQDAATTGRLALMYAADNGLSPYVSYSESFTPVTGTNFIGQRFTPMEGKQHEVGVKYQPVNGNYSLTAAVYDLRENNRLINDPNNPLNQIQAGKTQTSGLELSWLGRITRRMDVAAHYNYIENDKALDGIPEHQAAIWSKYRFSIADIDGFSAGLGARYFSSFRDTTAPSVDSVLLGDAMLGWENSNWRYALNAQNLTDEKYVSTCLGRGDCFVGARRSVLISATYRW</sequence>
<dbReference type="InterPro" id="IPR000531">
    <property type="entry name" value="Beta-barrel_TonB"/>
</dbReference>
<dbReference type="SUPFAM" id="SSF56935">
    <property type="entry name" value="Porins"/>
    <property type="match status" value="1"/>
</dbReference>
<evidence type="ECO:0000256" key="14">
    <source>
        <dbReference type="PROSITE-ProRule" id="PRU01360"/>
    </source>
</evidence>
<dbReference type="Proteomes" id="UP000275137">
    <property type="component" value="Unassembled WGS sequence"/>
</dbReference>
<proteinExistence type="inferred from homology"/>
<evidence type="ECO:0000256" key="3">
    <source>
        <dbReference type="ARBA" id="ARBA00022448"/>
    </source>
</evidence>
<dbReference type="EMBL" id="RJVP01000001">
    <property type="protein sequence ID" value="ROH88475.1"/>
    <property type="molecule type" value="Genomic_DNA"/>
</dbReference>
<organism evidence="20 21">
    <name type="scientific">Pseudomethylobacillus aquaticus</name>
    <dbReference type="NCBI Taxonomy" id="2676064"/>
    <lineage>
        <taxon>Bacteria</taxon>
        <taxon>Pseudomonadati</taxon>
        <taxon>Pseudomonadota</taxon>
        <taxon>Betaproteobacteria</taxon>
        <taxon>Nitrosomonadales</taxon>
        <taxon>Methylophilaceae</taxon>
        <taxon>Pseudomethylobacillus</taxon>
    </lineage>
</organism>
<comment type="subcellular location">
    <subcellularLocation>
        <location evidence="1 14">Cell outer membrane</location>
        <topology evidence="1 14">Multi-pass membrane protein</topology>
    </subcellularLocation>
</comment>
<protein>
    <submittedName>
        <fullName evidence="20">TonB-dependent siderophore receptor</fullName>
    </submittedName>
</protein>
<keyword evidence="10 15" id="KW-0798">TonB box</keyword>
<evidence type="ECO:0000259" key="18">
    <source>
        <dbReference type="Pfam" id="PF00593"/>
    </source>
</evidence>
<dbReference type="GO" id="GO:0009279">
    <property type="term" value="C:cell outer membrane"/>
    <property type="evidence" value="ECO:0007669"/>
    <property type="project" value="UniProtKB-SubCell"/>
</dbReference>
<dbReference type="CDD" id="cd01347">
    <property type="entry name" value="ligand_gated_channel"/>
    <property type="match status" value="1"/>
</dbReference>
<evidence type="ECO:0000256" key="7">
    <source>
        <dbReference type="ARBA" id="ARBA00022729"/>
    </source>
</evidence>
<keyword evidence="4 14" id="KW-1134">Transmembrane beta strand</keyword>
<evidence type="ECO:0000256" key="4">
    <source>
        <dbReference type="ARBA" id="ARBA00022452"/>
    </source>
</evidence>
<evidence type="ECO:0000256" key="11">
    <source>
        <dbReference type="ARBA" id="ARBA00023136"/>
    </source>
</evidence>
<feature type="signal peptide" evidence="17">
    <location>
        <begin position="1"/>
        <end position="21"/>
    </location>
</feature>
<keyword evidence="11 14" id="KW-0472">Membrane</keyword>
<evidence type="ECO:0000256" key="13">
    <source>
        <dbReference type="ARBA" id="ARBA00023237"/>
    </source>
</evidence>
<evidence type="ECO:0000256" key="8">
    <source>
        <dbReference type="ARBA" id="ARBA00023004"/>
    </source>
</evidence>
<keyword evidence="3 14" id="KW-0813">Transport</keyword>
<evidence type="ECO:0000256" key="17">
    <source>
        <dbReference type="SAM" id="SignalP"/>
    </source>
</evidence>
<evidence type="ECO:0000313" key="21">
    <source>
        <dbReference type="Proteomes" id="UP000275137"/>
    </source>
</evidence>
<evidence type="ECO:0000256" key="15">
    <source>
        <dbReference type="RuleBase" id="RU003357"/>
    </source>
</evidence>
<keyword evidence="6 14" id="KW-0812">Transmembrane</keyword>
<evidence type="ECO:0000256" key="9">
    <source>
        <dbReference type="ARBA" id="ARBA00023065"/>
    </source>
</evidence>
<dbReference type="GO" id="GO:0015891">
    <property type="term" value="P:siderophore transport"/>
    <property type="evidence" value="ECO:0007669"/>
    <property type="project" value="InterPro"/>
</dbReference>
<dbReference type="PANTHER" id="PTHR32552:SF68">
    <property type="entry name" value="FERRICHROME OUTER MEMBRANE TRANSPORTER_PHAGE RECEPTOR"/>
    <property type="match status" value="1"/>
</dbReference>
<keyword evidence="9" id="KW-0406">Ion transport</keyword>
<dbReference type="InterPro" id="IPR036942">
    <property type="entry name" value="Beta-barrel_TonB_sf"/>
</dbReference>
<keyword evidence="21" id="KW-1185">Reference proteome</keyword>
<accession>A0A3N0V704</accession>
<dbReference type="GO" id="GO:0038023">
    <property type="term" value="F:signaling receptor activity"/>
    <property type="evidence" value="ECO:0007669"/>
    <property type="project" value="InterPro"/>
</dbReference>
<reference evidence="20 21" key="1">
    <citation type="submission" date="2018-10" db="EMBL/GenBank/DDBJ databases">
        <authorList>
            <person name="Chen W.-M."/>
        </authorList>
    </citation>
    <scope>NUCLEOTIDE SEQUENCE [LARGE SCALE GENOMIC DNA]</scope>
    <source>
        <strain evidence="20 21">H-5</strain>
    </source>
</reference>
<name>A0A3N0V704_9PROT</name>
<keyword evidence="8" id="KW-0408">Iron</keyword>
<evidence type="ECO:0000256" key="2">
    <source>
        <dbReference type="ARBA" id="ARBA00009810"/>
    </source>
</evidence>
<comment type="similarity">
    <text evidence="2 14 15">Belongs to the TonB-dependent receptor family.</text>
</comment>